<protein>
    <submittedName>
        <fullName evidence="4">Uncharacterized protein</fullName>
    </submittedName>
</protein>
<evidence type="ECO:0000256" key="1">
    <source>
        <dbReference type="ARBA" id="ARBA00022741"/>
    </source>
</evidence>
<evidence type="ECO:0000256" key="3">
    <source>
        <dbReference type="SAM" id="SignalP"/>
    </source>
</evidence>
<organism evidence="4 5">
    <name type="scientific">Flemingia macrophylla</name>
    <dbReference type="NCBI Taxonomy" id="520843"/>
    <lineage>
        <taxon>Eukaryota</taxon>
        <taxon>Viridiplantae</taxon>
        <taxon>Streptophyta</taxon>
        <taxon>Embryophyta</taxon>
        <taxon>Tracheophyta</taxon>
        <taxon>Spermatophyta</taxon>
        <taxon>Magnoliopsida</taxon>
        <taxon>eudicotyledons</taxon>
        <taxon>Gunneridae</taxon>
        <taxon>Pentapetalae</taxon>
        <taxon>rosids</taxon>
        <taxon>fabids</taxon>
        <taxon>Fabales</taxon>
        <taxon>Fabaceae</taxon>
        <taxon>Papilionoideae</taxon>
        <taxon>50 kb inversion clade</taxon>
        <taxon>NPAAA clade</taxon>
        <taxon>indigoferoid/millettioid clade</taxon>
        <taxon>Phaseoleae</taxon>
        <taxon>Flemingia</taxon>
    </lineage>
</organism>
<dbReference type="PANTHER" id="PTHR46008:SF6">
    <property type="entry name" value="TYROSINE KINASE FAMILY PROTEIN"/>
    <property type="match status" value="1"/>
</dbReference>
<evidence type="ECO:0000313" key="4">
    <source>
        <dbReference type="EMBL" id="KAL2347629.1"/>
    </source>
</evidence>
<gene>
    <name evidence="4" type="ORF">Fmac_001629</name>
</gene>
<keyword evidence="1" id="KW-0547">Nucleotide-binding</keyword>
<sequence length="260" mass="29558">MVQFSFLRFLVLCYSLLPLLAEDEKKFPWKCPTTFQCGKFGELQFPFTNTSNLGCGLPIMHCGDGNQFKTVHSPKTIYRLESIDGINSVSVTDHRLKKMLKYRNCTAFTYDLKAALPPNSSMLSFQIEMKNNITLLRCKHALANSTKYIYHISCNDSEIYYPSQNFETGKDNMVENECSTLELPISSSPPVDNSTDIYTFLHAEFRMLISVSDNCLKCQENGTQCDVHNFHCTSSKEGADPRRSKLAVDIILKTGIIYMF</sequence>
<dbReference type="AlphaFoldDB" id="A0ABD1NHQ0"/>
<feature type="chain" id="PRO_5044894872" evidence="3">
    <location>
        <begin position="22"/>
        <end position="260"/>
    </location>
</feature>
<keyword evidence="3" id="KW-0732">Signal</keyword>
<dbReference type="PANTHER" id="PTHR46008">
    <property type="entry name" value="LEAF RUST 10 DISEASE-RESISTANCE LOCUS RECEPTOR-LIKE PROTEIN KINASE-LIKE 1.4"/>
    <property type="match status" value="1"/>
</dbReference>
<accession>A0ABD1NHQ0</accession>
<comment type="caution">
    <text evidence="4">The sequence shown here is derived from an EMBL/GenBank/DDBJ whole genome shotgun (WGS) entry which is preliminary data.</text>
</comment>
<dbReference type="GO" id="GO:0005524">
    <property type="term" value="F:ATP binding"/>
    <property type="evidence" value="ECO:0007669"/>
    <property type="project" value="UniProtKB-KW"/>
</dbReference>
<evidence type="ECO:0000313" key="5">
    <source>
        <dbReference type="Proteomes" id="UP001603857"/>
    </source>
</evidence>
<dbReference type="Proteomes" id="UP001603857">
    <property type="component" value="Unassembled WGS sequence"/>
</dbReference>
<evidence type="ECO:0000256" key="2">
    <source>
        <dbReference type="ARBA" id="ARBA00022840"/>
    </source>
</evidence>
<feature type="signal peptide" evidence="3">
    <location>
        <begin position="1"/>
        <end position="21"/>
    </location>
</feature>
<keyword evidence="2" id="KW-0067">ATP-binding</keyword>
<keyword evidence="5" id="KW-1185">Reference proteome</keyword>
<reference evidence="4 5" key="1">
    <citation type="submission" date="2024-08" db="EMBL/GenBank/DDBJ databases">
        <title>Insights into the chromosomal genome structure of Flemingia macrophylla.</title>
        <authorList>
            <person name="Ding Y."/>
            <person name="Zhao Y."/>
            <person name="Bi W."/>
            <person name="Wu M."/>
            <person name="Zhao G."/>
            <person name="Gong Y."/>
            <person name="Li W."/>
            <person name="Zhang P."/>
        </authorList>
    </citation>
    <scope>NUCLEOTIDE SEQUENCE [LARGE SCALE GENOMIC DNA]</scope>
    <source>
        <strain evidence="4">DYQJB</strain>
        <tissue evidence="4">Leaf</tissue>
    </source>
</reference>
<dbReference type="EMBL" id="JBGMDY010000001">
    <property type="protein sequence ID" value="KAL2347629.1"/>
    <property type="molecule type" value="Genomic_DNA"/>
</dbReference>
<proteinExistence type="predicted"/>
<name>A0ABD1NHQ0_9FABA</name>